<evidence type="ECO:0000313" key="3">
    <source>
        <dbReference type="EnsemblMetazoa" id="GBRI030001-PA"/>
    </source>
</evidence>
<dbReference type="STRING" id="37001.A0A1A9WS17"/>
<reference evidence="4" key="1">
    <citation type="submission" date="2014-03" db="EMBL/GenBank/DDBJ databases">
        <authorList>
            <person name="Aksoy S."/>
            <person name="Warren W."/>
            <person name="Wilson R.K."/>
        </authorList>
    </citation>
    <scope>NUCLEOTIDE SEQUENCE [LARGE SCALE GENOMIC DNA]</scope>
    <source>
        <strain evidence="4">IAEA</strain>
    </source>
</reference>
<keyword evidence="2" id="KW-0964">Secreted</keyword>
<protein>
    <submittedName>
        <fullName evidence="3">SCP domain-containing protein</fullName>
    </submittedName>
</protein>
<organism evidence="3 4">
    <name type="scientific">Glossina brevipalpis</name>
    <dbReference type="NCBI Taxonomy" id="37001"/>
    <lineage>
        <taxon>Eukaryota</taxon>
        <taxon>Metazoa</taxon>
        <taxon>Ecdysozoa</taxon>
        <taxon>Arthropoda</taxon>
        <taxon>Hexapoda</taxon>
        <taxon>Insecta</taxon>
        <taxon>Pterygota</taxon>
        <taxon>Neoptera</taxon>
        <taxon>Endopterygota</taxon>
        <taxon>Diptera</taxon>
        <taxon>Brachycera</taxon>
        <taxon>Muscomorpha</taxon>
        <taxon>Hippoboscoidea</taxon>
        <taxon>Glossinidae</taxon>
        <taxon>Glossina</taxon>
    </lineage>
</organism>
<name>A0A1A9WS17_9MUSC</name>
<evidence type="ECO:0000256" key="2">
    <source>
        <dbReference type="ARBA" id="ARBA00022525"/>
    </source>
</evidence>
<dbReference type="SUPFAM" id="SSF55797">
    <property type="entry name" value="PR-1-like"/>
    <property type="match status" value="1"/>
</dbReference>
<dbReference type="Gene3D" id="3.40.33.10">
    <property type="entry name" value="CAP"/>
    <property type="match status" value="1"/>
</dbReference>
<accession>A0A1A9WS17</accession>
<proteinExistence type="predicted"/>
<sequence>MINGREMGASGIGGKDSVFEHIALHLKMMYDEKDKVTNPIGFADQLESSYLKDSGHFSQLMGDRISRVGCAFAVGGNCTADVGGGEAFQYCYYLACHYDFASMTKWRLYKRGTTPASDCGEWNVGKHEDPRYPNLCKETIELFNYYDPKG</sequence>
<evidence type="ECO:0000313" key="4">
    <source>
        <dbReference type="Proteomes" id="UP000091820"/>
    </source>
</evidence>
<dbReference type="VEuPathDB" id="VectorBase:GBRI030001"/>
<comment type="subcellular location">
    <subcellularLocation>
        <location evidence="1">Secreted</location>
    </subcellularLocation>
</comment>
<dbReference type="Proteomes" id="UP000091820">
    <property type="component" value="Unassembled WGS sequence"/>
</dbReference>
<keyword evidence="4" id="KW-1185">Reference proteome</keyword>
<dbReference type="EnsemblMetazoa" id="GBRI030001-RA">
    <property type="protein sequence ID" value="GBRI030001-PA"/>
    <property type="gene ID" value="GBRI030001"/>
</dbReference>
<dbReference type="AlphaFoldDB" id="A0A1A9WS17"/>
<reference evidence="3" key="2">
    <citation type="submission" date="2020-05" db="UniProtKB">
        <authorList>
            <consortium name="EnsemblMetazoa"/>
        </authorList>
    </citation>
    <scope>IDENTIFICATION</scope>
    <source>
        <strain evidence="3">IAEA</strain>
    </source>
</reference>
<evidence type="ECO:0000256" key="1">
    <source>
        <dbReference type="ARBA" id="ARBA00004613"/>
    </source>
</evidence>
<dbReference type="InterPro" id="IPR035940">
    <property type="entry name" value="CAP_sf"/>
</dbReference>